<dbReference type="PANTHER" id="PTHR23530:SF1">
    <property type="entry name" value="PERMEASE, MAJOR FACILITATOR SUPERFAMILY-RELATED"/>
    <property type="match status" value="1"/>
</dbReference>
<feature type="transmembrane region" description="Helical" evidence="1">
    <location>
        <begin position="264"/>
        <end position="281"/>
    </location>
</feature>
<dbReference type="SUPFAM" id="SSF103473">
    <property type="entry name" value="MFS general substrate transporter"/>
    <property type="match status" value="1"/>
</dbReference>
<dbReference type="Proteomes" id="UP001344906">
    <property type="component" value="Unassembled WGS sequence"/>
</dbReference>
<keyword evidence="3" id="KW-1185">Reference proteome</keyword>
<feature type="transmembrane region" description="Helical" evidence="1">
    <location>
        <begin position="356"/>
        <end position="375"/>
    </location>
</feature>
<gene>
    <name evidence="2" type="ORF">KDH_06570</name>
</gene>
<protein>
    <recommendedName>
        <fullName evidence="4">MFS transporter</fullName>
    </recommendedName>
</protein>
<dbReference type="InterPro" id="IPR053160">
    <property type="entry name" value="MFS_DHA3_Transporter"/>
</dbReference>
<feature type="transmembrane region" description="Helical" evidence="1">
    <location>
        <begin position="54"/>
        <end position="78"/>
    </location>
</feature>
<dbReference type="EMBL" id="BSRI01000001">
    <property type="protein sequence ID" value="GLV53806.1"/>
    <property type="molecule type" value="Genomic_DNA"/>
</dbReference>
<feature type="transmembrane region" description="Helical" evidence="1">
    <location>
        <begin position="20"/>
        <end position="42"/>
    </location>
</feature>
<feature type="transmembrane region" description="Helical" evidence="1">
    <location>
        <begin position="145"/>
        <end position="165"/>
    </location>
</feature>
<feature type="transmembrane region" description="Helical" evidence="1">
    <location>
        <begin position="287"/>
        <end position="312"/>
    </location>
</feature>
<keyword evidence="1" id="KW-0812">Transmembrane</keyword>
<keyword evidence="1" id="KW-0472">Membrane</keyword>
<feature type="transmembrane region" description="Helical" evidence="1">
    <location>
        <begin position="197"/>
        <end position="217"/>
    </location>
</feature>
<reference evidence="2 3" key="1">
    <citation type="submission" date="2023-02" db="EMBL/GenBank/DDBJ databases">
        <title>Dictyobacter halimunensis sp. nov., a new member of the class Ktedonobacteria from forest soil in a geothermal area.</title>
        <authorList>
            <person name="Rachmania M.K."/>
            <person name="Ningsih F."/>
            <person name="Sakai Y."/>
            <person name="Yabe S."/>
            <person name="Yokota A."/>
            <person name="Sjamsuridzal W."/>
        </authorList>
    </citation>
    <scope>NUCLEOTIDE SEQUENCE [LARGE SCALE GENOMIC DNA]</scope>
    <source>
        <strain evidence="2 3">S3.2.2.5</strain>
    </source>
</reference>
<evidence type="ECO:0000313" key="3">
    <source>
        <dbReference type="Proteomes" id="UP001344906"/>
    </source>
</evidence>
<evidence type="ECO:0000313" key="2">
    <source>
        <dbReference type="EMBL" id="GLV53806.1"/>
    </source>
</evidence>
<comment type="caution">
    <text evidence="2">The sequence shown here is derived from an EMBL/GenBank/DDBJ whole genome shotgun (WGS) entry which is preliminary data.</text>
</comment>
<feature type="transmembrane region" description="Helical" evidence="1">
    <location>
        <begin position="84"/>
        <end position="101"/>
    </location>
</feature>
<accession>A0ABQ6FJP8</accession>
<organism evidence="2 3">
    <name type="scientific">Dictyobacter halimunensis</name>
    <dbReference type="NCBI Taxonomy" id="3026934"/>
    <lineage>
        <taxon>Bacteria</taxon>
        <taxon>Bacillati</taxon>
        <taxon>Chloroflexota</taxon>
        <taxon>Ktedonobacteria</taxon>
        <taxon>Ktedonobacterales</taxon>
        <taxon>Dictyobacteraceae</taxon>
        <taxon>Dictyobacter</taxon>
    </lineage>
</organism>
<keyword evidence="1" id="KW-1133">Transmembrane helix</keyword>
<evidence type="ECO:0008006" key="4">
    <source>
        <dbReference type="Google" id="ProtNLM"/>
    </source>
</evidence>
<dbReference type="InterPro" id="IPR011701">
    <property type="entry name" value="MFS"/>
</dbReference>
<feature type="transmembrane region" description="Helical" evidence="1">
    <location>
        <begin position="232"/>
        <end position="252"/>
    </location>
</feature>
<sequence>MFHRGYVLTSGLYFVVEAHLSASQIVFLGTIMSATLVLTNIPTGVWADALGRRWPLVIGHLFLAAGMTMTGVVTIFPLIQMTQVLWAIGWAFLTGADVAWITDELDQPHRIACVLTASARWDLVGGATGMIAFGVLSWATSLPTAIVVSGVGMGLLGLFVAVQFTERTFKSTSEKRGHTSLSIVRFGVSFVRRDHEILLVCVATLLINGASMIAWLFPKQLIHLGFPSDPVLWYTALGICASAAGIVALHFVQASIDGVGVTRRIYTFACFIGVLGLIMLAKSSNALIGGVGVLLVSGITFNVVRTISVIWVNRRTTTDVRATVHSFLDLAEAIGEICGGFVLAVIAGIAGMPVTLLTSAVLIAFVGMMVTLSRADRASPGSR</sequence>
<dbReference type="Pfam" id="PF07690">
    <property type="entry name" value="MFS_1"/>
    <property type="match status" value="1"/>
</dbReference>
<name>A0ABQ6FJP8_9CHLR</name>
<dbReference type="PANTHER" id="PTHR23530">
    <property type="entry name" value="TRANSPORT PROTEIN-RELATED"/>
    <property type="match status" value="1"/>
</dbReference>
<dbReference type="Gene3D" id="1.20.1250.20">
    <property type="entry name" value="MFS general substrate transporter like domains"/>
    <property type="match status" value="1"/>
</dbReference>
<proteinExistence type="predicted"/>
<evidence type="ECO:0000256" key="1">
    <source>
        <dbReference type="SAM" id="Phobius"/>
    </source>
</evidence>
<dbReference type="InterPro" id="IPR036259">
    <property type="entry name" value="MFS_trans_sf"/>
</dbReference>
<feature type="transmembrane region" description="Helical" evidence="1">
    <location>
        <begin position="333"/>
        <end position="350"/>
    </location>
</feature>